<dbReference type="InterPro" id="IPR042566">
    <property type="entry name" value="L1_C"/>
</dbReference>
<dbReference type="Proteomes" id="UP000593571">
    <property type="component" value="Unassembled WGS sequence"/>
</dbReference>
<gene>
    <name evidence="3" type="ORF">HJG63_012514</name>
</gene>
<proteinExistence type="predicted"/>
<dbReference type="PANTHER" id="PTHR11505">
    <property type="entry name" value="L1 TRANSPOSABLE ELEMENT-RELATED"/>
    <property type="match status" value="1"/>
</dbReference>
<evidence type="ECO:0000259" key="2">
    <source>
        <dbReference type="Pfam" id="PF17490"/>
    </source>
</evidence>
<dbReference type="Gene3D" id="3.30.70.1820">
    <property type="entry name" value="L1 transposable element, RRM domain"/>
    <property type="match status" value="1"/>
</dbReference>
<dbReference type="Gene3D" id="3.30.250.20">
    <property type="entry name" value="L1 transposable element, C-terminal domain"/>
    <property type="match status" value="1"/>
</dbReference>
<dbReference type="InterPro" id="IPR043636">
    <property type="entry name" value="L1_RRM_dom"/>
</dbReference>
<dbReference type="InterPro" id="IPR004244">
    <property type="entry name" value="Transposase_22"/>
</dbReference>
<name>A0A7J8EJW5_ROUAE</name>
<protein>
    <submittedName>
        <fullName evidence="3">Uncharacterized protein</fullName>
    </submittedName>
</protein>
<feature type="domain" description="L1 transposable element RRM" evidence="1">
    <location>
        <begin position="7"/>
        <end position="64"/>
    </location>
</feature>
<dbReference type="Pfam" id="PF02994">
    <property type="entry name" value="Transposase_22"/>
    <property type="match status" value="1"/>
</dbReference>
<evidence type="ECO:0000313" key="3">
    <source>
        <dbReference type="EMBL" id="KAF6435787.1"/>
    </source>
</evidence>
<dbReference type="Pfam" id="PF17490">
    <property type="entry name" value="Tnp_22_dsRBD"/>
    <property type="match status" value="1"/>
</dbReference>
<comment type="caution">
    <text evidence="3">The sequence shown here is derived from an EMBL/GenBank/DDBJ whole genome shotgun (WGS) entry which is preliminary data.</text>
</comment>
<dbReference type="AlphaFoldDB" id="A0A7J8EJW5"/>
<accession>A0A7J8EJW5</accession>
<feature type="domain" description="L1 transposable element dsRBD-like" evidence="2">
    <location>
        <begin position="67"/>
        <end position="130"/>
    </location>
</feature>
<dbReference type="EMBL" id="JACASE010000009">
    <property type="protein sequence ID" value="KAF6435787.1"/>
    <property type="molecule type" value="Genomic_DNA"/>
</dbReference>
<reference evidence="3 4" key="1">
    <citation type="journal article" date="2020" name="Nature">
        <title>Six reference-quality genomes reveal evolution of bat adaptations.</title>
        <authorList>
            <person name="Jebb D."/>
            <person name="Huang Z."/>
            <person name="Pippel M."/>
            <person name="Hughes G.M."/>
            <person name="Lavrichenko K."/>
            <person name="Devanna P."/>
            <person name="Winkler S."/>
            <person name="Jermiin L.S."/>
            <person name="Skirmuntt E.C."/>
            <person name="Katzourakis A."/>
            <person name="Burkitt-Gray L."/>
            <person name="Ray D.A."/>
            <person name="Sullivan K.A.M."/>
            <person name="Roscito J.G."/>
            <person name="Kirilenko B.M."/>
            <person name="Davalos L.M."/>
            <person name="Corthals A.P."/>
            <person name="Power M.L."/>
            <person name="Jones G."/>
            <person name="Ransome R.D."/>
            <person name="Dechmann D.K.N."/>
            <person name="Locatelli A.G."/>
            <person name="Puechmaille S.J."/>
            <person name="Fedrigo O."/>
            <person name="Jarvis E.D."/>
            <person name="Hiller M."/>
            <person name="Vernes S.C."/>
            <person name="Myers E.W."/>
            <person name="Teeling E.C."/>
        </authorList>
    </citation>
    <scope>NUCLEOTIDE SEQUENCE [LARGE SCALE GENOMIC DNA]</scope>
    <source>
        <strain evidence="3">MRouAeg1</strain>
        <tissue evidence="3">Muscle</tissue>
    </source>
</reference>
<evidence type="ECO:0000313" key="4">
    <source>
        <dbReference type="Proteomes" id="UP000593571"/>
    </source>
</evidence>
<keyword evidence="4" id="KW-1185">Reference proteome</keyword>
<evidence type="ECO:0000259" key="1">
    <source>
        <dbReference type="Pfam" id="PF02994"/>
    </source>
</evidence>
<organism evidence="3 4">
    <name type="scientific">Rousettus aegyptiacus</name>
    <name type="common">Egyptian fruit bat</name>
    <name type="synonym">Pteropus aegyptiacus</name>
    <dbReference type="NCBI Taxonomy" id="9407"/>
    <lineage>
        <taxon>Eukaryota</taxon>
        <taxon>Metazoa</taxon>
        <taxon>Chordata</taxon>
        <taxon>Craniata</taxon>
        <taxon>Vertebrata</taxon>
        <taxon>Euteleostomi</taxon>
        <taxon>Mammalia</taxon>
        <taxon>Eutheria</taxon>
        <taxon>Laurasiatheria</taxon>
        <taxon>Chiroptera</taxon>
        <taxon>Yinpterochiroptera</taxon>
        <taxon>Pteropodoidea</taxon>
        <taxon>Pteropodidae</taxon>
        <taxon>Rousettinae</taxon>
        <taxon>Rousettus</taxon>
    </lineage>
</organism>
<sequence length="138" mass="16459">MGWSLEFKKVNRTPNYLKPKAPSTRHIVLKLSKINYNDKILRTWREKTTVTCKKKKNPIRLSLDFSAQILQARKKLNQIFKLFNEGNYQPRIMYLENFCFRYEGETKTFPDKQKLREFSTTRPAIQKILKGVSSTKRK</sequence>
<dbReference type="InterPro" id="IPR035300">
    <property type="entry name" value="L1_dsRBD"/>
</dbReference>